<protein>
    <submittedName>
        <fullName evidence="2">GyrI-like domain-containing protein</fullName>
    </submittedName>
</protein>
<gene>
    <name evidence="2" type="ORF">L2764_03120</name>
</gene>
<comment type="caution">
    <text evidence="2">The sequence shown here is derived from an EMBL/GenBank/DDBJ whole genome shotgun (WGS) entry which is preliminary data.</text>
</comment>
<dbReference type="PANTHER" id="PTHR36444">
    <property type="entry name" value="TRANSCRIPTIONAL REGULATOR PROTEIN YOBU-RELATED"/>
    <property type="match status" value="1"/>
</dbReference>
<dbReference type="RefSeq" id="WP_248938785.1">
    <property type="nucleotide sequence ID" value="NZ_JAKIKS010000007.1"/>
</dbReference>
<evidence type="ECO:0000313" key="2">
    <source>
        <dbReference type="EMBL" id="MCL1123498.1"/>
    </source>
</evidence>
<dbReference type="InterPro" id="IPR011256">
    <property type="entry name" value="Reg_factor_effector_dom_sf"/>
</dbReference>
<dbReference type="InterPro" id="IPR053182">
    <property type="entry name" value="YobU-like_regulator"/>
</dbReference>
<dbReference type="Pfam" id="PF14526">
    <property type="entry name" value="Cass2"/>
    <property type="match status" value="1"/>
</dbReference>
<dbReference type="InterPro" id="IPR029441">
    <property type="entry name" value="Cass2"/>
</dbReference>
<proteinExistence type="predicted"/>
<evidence type="ECO:0000313" key="3">
    <source>
        <dbReference type="Proteomes" id="UP001203423"/>
    </source>
</evidence>
<dbReference type="InterPro" id="IPR010499">
    <property type="entry name" value="AraC_E-bd"/>
</dbReference>
<sequence>MRIEHIETFSVAGLAVRTKNALELAPSTAKISSLWELFNIRCGSLLSEDANVYGVYTHYESDVSGEFDIIACADTLTIAQLSNDQSVLDPDVSATALTVSVESGKYLVFSAKGKMPQTVIQLWGEVWRYFNAYDCGHIRNFNTDFEYYKSDNEVEIAIGIE</sequence>
<dbReference type="Proteomes" id="UP001203423">
    <property type="component" value="Unassembled WGS sequence"/>
</dbReference>
<dbReference type="Gene3D" id="3.20.80.10">
    <property type="entry name" value="Regulatory factor, effector binding domain"/>
    <property type="match status" value="1"/>
</dbReference>
<name>A0ABT0L732_9GAMM</name>
<accession>A0ABT0L732</accession>
<dbReference type="EMBL" id="JAKIKS010000007">
    <property type="protein sequence ID" value="MCL1123498.1"/>
    <property type="molecule type" value="Genomic_DNA"/>
</dbReference>
<evidence type="ECO:0000259" key="1">
    <source>
        <dbReference type="SMART" id="SM00871"/>
    </source>
</evidence>
<feature type="domain" description="AraC effector-binding" evidence="1">
    <location>
        <begin position="1"/>
        <end position="161"/>
    </location>
</feature>
<dbReference type="SUPFAM" id="SSF55136">
    <property type="entry name" value="Probable bacterial effector-binding domain"/>
    <property type="match status" value="1"/>
</dbReference>
<reference evidence="2 3" key="1">
    <citation type="submission" date="2022-01" db="EMBL/GenBank/DDBJ databases">
        <title>Whole genome-based taxonomy of the Shewanellaceae.</title>
        <authorList>
            <person name="Martin-Rodriguez A.J."/>
        </authorList>
    </citation>
    <scope>NUCLEOTIDE SEQUENCE [LARGE SCALE GENOMIC DNA]</scope>
    <source>
        <strain evidence="2 3">DSM 17177</strain>
    </source>
</reference>
<keyword evidence="3" id="KW-1185">Reference proteome</keyword>
<dbReference type="PANTHER" id="PTHR36444:SF2">
    <property type="entry name" value="TRANSCRIPTIONAL REGULATOR PROTEIN YOBU-RELATED"/>
    <property type="match status" value="1"/>
</dbReference>
<organism evidence="2 3">
    <name type="scientific">Shewanella surugensis</name>
    <dbReference type="NCBI Taxonomy" id="212020"/>
    <lineage>
        <taxon>Bacteria</taxon>
        <taxon>Pseudomonadati</taxon>
        <taxon>Pseudomonadota</taxon>
        <taxon>Gammaproteobacteria</taxon>
        <taxon>Alteromonadales</taxon>
        <taxon>Shewanellaceae</taxon>
        <taxon>Shewanella</taxon>
    </lineage>
</organism>
<dbReference type="SMART" id="SM00871">
    <property type="entry name" value="AraC_E_bind"/>
    <property type="match status" value="1"/>
</dbReference>